<dbReference type="EMBL" id="LAZL01000043">
    <property type="protein sequence ID" value="KMT63768.1"/>
    <property type="molecule type" value="Genomic_DNA"/>
</dbReference>
<proteinExistence type="inferred from homology"/>
<keyword evidence="5" id="KW-1185">Reference proteome</keyword>
<dbReference type="Proteomes" id="UP000037600">
    <property type="component" value="Unassembled WGS sequence"/>
</dbReference>
<dbReference type="AlphaFoldDB" id="A0A0J8GST8"/>
<name>A0A0J8GST8_9ALTE</name>
<dbReference type="InterPro" id="IPR036514">
    <property type="entry name" value="SGNH_hydro_sf"/>
</dbReference>
<evidence type="ECO:0000259" key="3">
    <source>
        <dbReference type="Pfam" id="PF13472"/>
    </source>
</evidence>
<keyword evidence="2" id="KW-0378">Hydrolase</keyword>
<dbReference type="STRING" id="1513271.XM47_18005"/>
<dbReference type="InterPro" id="IPR037459">
    <property type="entry name" value="RhgT-like"/>
</dbReference>
<accession>A0A0J8GST8</accession>
<feature type="domain" description="SGNH hydrolase-type esterase" evidence="3">
    <location>
        <begin position="18"/>
        <end position="212"/>
    </location>
</feature>
<gene>
    <name evidence="4" type="ORF">XM47_18005</name>
</gene>
<dbReference type="CDD" id="cd01821">
    <property type="entry name" value="Rhamnogalacturan_acetylesterase_like"/>
    <property type="match status" value="1"/>
</dbReference>
<organism evidence="4 5">
    <name type="scientific">Catenovulum maritimum</name>
    <dbReference type="NCBI Taxonomy" id="1513271"/>
    <lineage>
        <taxon>Bacteria</taxon>
        <taxon>Pseudomonadati</taxon>
        <taxon>Pseudomonadota</taxon>
        <taxon>Gammaproteobacteria</taxon>
        <taxon>Alteromonadales</taxon>
        <taxon>Alteromonadaceae</taxon>
        <taxon>Catenovulum</taxon>
    </lineage>
</organism>
<dbReference type="Pfam" id="PF13472">
    <property type="entry name" value="Lipase_GDSL_2"/>
    <property type="match status" value="1"/>
</dbReference>
<protein>
    <recommendedName>
        <fullName evidence="3">SGNH hydrolase-type esterase domain-containing protein</fullName>
    </recommendedName>
</protein>
<evidence type="ECO:0000313" key="5">
    <source>
        <dbReference type="Proteomes" id="UP000037600"/>
    </source>
</evidence>
<sequence>MQTQAKPDSATVPSVFIIGDSTASFYKADKYPRMGWGMALDKHLKPEIQVYNKAVSGRSSRSFMGEGWFDKFKNDIQLGDYLLIQFGHNDQKKTNQRYTQPYTSYQAYLTQYIEFARSRGATPVLLTSINRFKFDKTKTSLILTHGEYPNAMRALAKKLKVSLIDLTQLTESKFNLLGYDKTKKLFLYYPAGLYDAYPDGVADGTHLSELGADFITQLIRTELVKIAPHLIKE</sequence>
<evidence type="ECO:0000256" key="1">
    <source>
        <dbReference type="ARBA" id="ARBA00008668"/>
    </source>
</evidence>
<evidence type="ECO:0000313" key="4">
    <source>
        <dbReference type="EMBL" id="KMT63768.1"/>
    </source>
</evidence>
<comment type="caution">
    <text evidence="4">The sequence shown here is derived from an EMBL/GenBank/DDBJ whole genome shotgun (WGS) entry which is preliminary data.</text>
</comment>
<reference evidence="4 5" key="1">
    <citation type="submission" date="2015-04" db="EMBL/GenBank/DDBJ databases">
        <title>Draft Genome Sequence of the Novel Agar-Digesting Marine Bacterium Q1.</title>
        <authorList>
            <person name="Li Y."/>
            <person name="Li D."/>
            <person name="Chen G."/>
            <person name="Du Z."/>
        </authorList>
    </citation>
    <scope>NUCLEOTIDE SEQUENCE [LARGE SCALE GENOMIC DNA]</scope>
    <source>
        <strain evidence="4 5">Q1</strain>
    </source>
</reference>
<evidence type="ECO:0000256" key="2">
    <source>
        <dbReference type="ARBA" id="ARBA00022801"/>
    </source>
</evidence>
<dbReference type="PANTHER" id="PTHR43695:SF1">
    <property type="entry name" value="RHAMNOGALACTURONAN ACETYLESTERASE"/>
    <property type="match status" value="1"/>
</dbReference>
<dbReference type="PANTHER" id="PTHR43695">
    <property type="entry name" value="PUTATIVE (AFU_ORTHOLOGUE AFUA_2G17250)-RELATED"/>
    <property type="match status" value="1"/>
</dbReference>
<dbReference type="Gene3D" id="3.40.50.1110">
    <property type="entry name" value="SGNH hydrolase"/>
    <property type="match status" value="1"/>
</dbReference>
<dbReference type="InterPro" id="IPR013830">
    <property type="entry name" value="SGNH_hydro"/>
</dbReference>
<comment type="similarity">
    <text evidence="1">Belongs to the 'GDSL' lipolytic enzyme family.</text>
</comment>
<dbReference type="GO" id="GO:0016788">
    <property type="term" value="F:hydrolase activity, acting on ester bonds"/>
    <property type="evidence" value="ECO:0007669"/>
    <property type="project" value="UniProtKB-ARBA"/>
</dbReference>
<dbReference type="SUPFAM" id="SSF52266">
    <property type="entry name" value="SGNH hydrolase"/>
    <property type="match status" value="1"/>
</dbReference>